<evidence type="ECO:0000256" key="1">
    <source>
        <dbReference type="ARBA" id="ARBA00022679"/>
    </source>
</evidence>
<protein>
    <submittedName>
        <fullName evidence="4">Glycosyltransferase</fullName>
        <ecNumber evidence="4">2.4.-.-</ecNumber>
    </submittedName>
</protein>
<dbReference type="Proteomes" id="UP001172083">
    <property type="component" value="Unassembled WGS sequence"/>
</dbReference>
<reference evidence="4" key="1">
    <citation type="submission" date="2023-06" db="EMBL/GenBank/DDBJ databases">
        <title>Genomic of Agaribacillus aureum.</title>
        <authorList>
            <person name="Wang G."/>
        </authorList>
    </citation>
    <scope>NUCLEOTIDE SEQUENCE</scope>
    <source>
        <strain evidence="4">BMA12</strain>
    </source>
</reference>
<dbReference type="InterPro" id="IPR001173">
    <property type="entry name" value="Glyco_trans_2-like"/>
</dbReference>
<dbReference type="RefSeq" id="WP_346760312.1">
    <property type="nucleotide sequence ID" value="NZ_JAUJEB010000005.1"/>
</dbReference>
<accession>A0ABT8LB27</accession>
<dbReference type="PANTHER" id="PTHR43685">
    <property type="entry name" value="GLYCOSYLTRANSFERASE"/>
    <property type="match status" value="1"/>
</dbReference>
<dbReference type="Pfam" id="PF00535">
    <property type="entry name" value="Glycos_transf_2"/>
    <property type="match status" value="1"/>
</dbReference>
<comment type="caution">
    <text evidence="4">The sequence shown here is derived from an EMBL/GenBank/DDBJ whole genome shotgun (WGS) entry which is preliminary data.</text>
</comment>
<evidence type="ECO:0000313" key="5">
    <source>
        <dbReference type="Proteomes" id="UP001172083"/>
    </source>
</evidence>
<evidence type="ECO:0000259" key="2">
    <source>
        <dbReference type="Pfam" id="PF00535"/>
    </source>
</evidence>
<keyword evidence="1 4" id="KW-0808">Transferase</keyword>
<dbReference type="Pfam" id="PF02709">
    <property type="entry name" value="Glyco_transf_7C"/>
    <property type="match status" value="1"/>
</dbReference>
<dbReference type="InterPro" id="IPR050834">
    <property type="entry name" value="Glycosyltransf_2"/>
</dbReference>
<keyword evidence="5" id="KW-1185">Reference proteome</keyword>
<dbReference type="PANTHER" id="PTHR43685:SF3">
    <property type="entry name" value="SLR2126 PROTEIN"/>
    <property type="match status" value="1"/>
</dbReference>
<dbReference type="EMBL" id="JAUJEB010000005">
    <property type="protein sequence ID" value="MDN5214974.1"/>
    <property type="molecule type" value="Genomic_DNA"/>
</dbReference>
<gene>
    <name evidence="4" type="ORF">QQ020_23035</name>
</gene>
<dbReference type="EC" id="2.4.-.-" evidence="4"/>
<organism evidence="4 5">
    <name type="scientific">Agaribacillus aureus</name>
    <dbReference type="NCBI Taxonomy" id="3051825"/>
    <lineage>
        <taxon>Bacteria</taxon>
        <taxon>Pseudomonadati</taxon>
        <taxon>Bacteroidota</taxon>
        <taxon>Cytophagia</taxon>
        <taxon>Cytophagales</taxon>
        <taxon>Splendidivirgaceae</taxon>
        <taxon>Agaribacillus</taxon>
    </lineage>
</organism>
<evidence type="ECO:0000259" key="3">
    <source>
        <dbReference type="Pfam" id="PF02709"/>
    </source>
</evidence>
<feature type="domain" description="Glycosyltransferase 2-like" evidence="2">
    <location>
        <begin position="11"/>
        <end position="116"/>
    </location>
</feature>
<proteinExistence type="predicted"/>
<dbReference type="Gene3D" id="3.90.550.10">
    <property type="entry name" value="Spore Coat Polysaccharide Biosynthesis Protein SpsA, Chain A"/>
    <property type="match status" value="1"/>
</dbReference>
<dbReference type="InterPro" id="IPR027791">
    <property type="entry name" value="Galactosyl_T_C"/>
</dbReference>
<evidence type="ECO:0000313" key="4">
    <source>
        <dbReference type="EMBL" id="MDN5214974.1"/>
    </source>
</evidence>
<dbReference type="SUPFAM" id="SSF53448">
    <property type="entry name" value="Nucleotide-diphospho-sugar transferases"/>
    <property type="match status" value="1"/>
</dbReference>
<dbReference type="InterPro" id="IPR029044">
    <property type="entry name" value="Nucleotide-diphossugar_trans"/>
</dbReference>
<dbReference type="GO" id="GO:0016757">
    <property type="term" value="F:glycosyltransferase activity"/>
    <property type="evidence" value="ECO:0007669"/>
    <property type="project" value="UniProtKB-KW"/>
</dbReference>
<sequence>MSGSSNKYEISVIIPTYNRSQLLQYTLDSLCLQQIEPWRFEVIVSDDGSSDHTRGMISRYEHMLNLKYVYQEDRGYRVASARNNAIRRSAGNVCLFIDAGVILHVDCVAEHIRFHRTKIYRKSAIGYVYGFDHHQKSNTLLKDLIVPSDPVYSIRQLEKSPQFRDVRDKHYRKYNYKIENLPAPWYYFWTCHVSVSTEDIVKIGLFDEAYDGRWGVEDNDLGIRLYQDDVQICLLRTALSIHYPHFKDQEQRKREGYRNLLYLHHKFNMLETKLCVENYDNGLVDLNEIILKLLQDIP</sequence>
<name>A0ABT8LB27_9BACT</name>
<feature type="domain" description="Galactosyltransferase C-terminal" evidence="3">
    <location>
        <begin position="182"/>
        <end position="238"/>
    </location>
</feature>
<keyword evidence="4" id="KW-0328">Glycosyltransferase</keyword>